<dbReference type="AlphaFoldDB" id="A0A0L0SUW2"/>
<keyword evidence="1" id="KW-0732">Signal</keyword>
<protein>
    <submittedName>
        <fullName evidence="2">Uncharacterized protein</fullName>
    </submittedName>
</protein>
<evidence type="ECO:0000313" key="2">
    <source>
        <dbReference type="EMBL" id="KNE66119.1"/>
    </source>
</evidence>
<accession>A0A0L0SUW2</accession>
<evidence type="ECO:0000313" key="3">
    <source>
        <dbReference type="Proteomes" id="UP000054350"/>
    </source>
</evidence>
<feature type="chain" id="PRO_5005548319" evidence="1">
    <location>
        <begin position="37"/>
        <end position="291"/>
    </location>
</feature>
<keyword evidence="3" id="KW-1185">Reference proteome</keyword>
<dbReference type="OrthoDB" id="107110at2759"/>
<name>A0A0L0SUW2_ALLM3</name>
<dbReference type="VEuPathDB" id="FungiDB:AMAG_19346"/>
<proteinExistence type="predicted"/>
<gene>
    <name evidence="2" type="ORF">AMAG_19346</name>
</gene>
<sequence length="291" mass="32193">MSCAQFCRFWPPIPRACVPLPTMMLLYLTLLRGASAECTILDAMTAMTDLLGNEILTRIVPFKEYQHKSRDRWGFDSIDVEYGFAIFEQYFDVPLDSRRVPGPGAGKTRTATALADFGVHVIYISLAGPENMNSPAAMIITQIHAAHIVRLTSAPTWAVTQAYYKLLVAQAEQLLAIGKQHLATSPIELGPLLRAFIGGDSIRTSEATFRHFFAQEVVQRSFPASRRPASLAPVPCKHLQYLIVPMPLDLGRSDVFTAVLLWIFARDSALLGDRHVMRASPRSAYSTGLVS</sequence>
<dbReference type="Proteomes" id="UP000054350">
    <property type="component" value="Unassembled WGS sequence"/>
</dbReference>
<dbReference type="EMBL" id="GG745349">
    <property type="protein sequence ID" value="KNE66119.1"/>
    <property type="molecule type" value="Genomic_DNA"/>
</dbReference>
<reference evidence="3" key="2">
    <citation type="submission" date="2009-11" db="EMBL/GenBank/DDBJ databases">
        <title>The Genome Sequence of Allomyces macrogynus strain ATCC 38327.</title>
        <authorList>
            <consortium name="The Broad Institute Genome Sequencing Platform"/>
            <person name="Russ C."/>
            <person name="Cuomo C."/>
            <person name="Shea T."/>
            <person name="Young S.K."/>
            <person name="Zeng Q."/>
            <person name="Koehrsen M."/>
            <person name="Haas B."/>
            <person name="Borodovsky M."/>
            <person name="Guigo R."/>
            <person name="Alvarado L."/>
            <person name="Berlin A."/>
            <person name="Borenstein D."/>
            <person name="Chen Z."/>
            <person name="Engels R."/>
            <person name="Freedman E."/>
            <person name="Gellesch M."/>
            <person name="Goldberg J."/>
            <person name="Griggs A."/>
            <person name="Gujja S."/>
            <person name="Heiman D."/>
            <person name="Hepburn T."/>
            <person name="Howarth C."/>
            <person name="Jen D."/>
            <person name="Larson L."/>
            <person name="Lewis B."/>
            <person name="Mehta T."/>
            <person name="Park D."/>
            <person name="Pearson M."/>
            <person name="Roberts A."/>
            <person name="Saif S."/>
            <person name="Shenoy N."/>
            <person name="Sisk P."/>
            <person name="Stolte C."/>
            <person name="Sykes S."/>
            <person name="Walk T."/>
            <person name="White J."/>
            <person name="Yandava C."/>
            <person name="Burger G."/>
            <person name="Gray M.W."/>
            <person name="Holland P.W.H."/>
            <person name="King N."/>
            <person name="Lang F.B.F."/>
            <person name="Roger A.J."/>
            <person name="Ruiz-Trillo I."/>
            <person name="Lander E."/>
            <person name="Nusbaum C."/>
        </authorList>
    </citation>
    <scope>NUCLEOTIDE SEQUENCE [LARGE SCALE GENOMIC DNA]</scope>
    <source>
        <strain evidence="3">ATCC 38327</strain>
    </source>
</reference>
<evidence type="ECO:0000256" key="1">
    <source>
        <dbReference type="SAM" id="SignalP"/>
    </source>
</evidence>
<organism evidence="2 3">
    <name type="scientific">Allomyces macrogynus (strain ATCC 38327)</name>
    <name type="common">Allomyces javanicus var. macrogynus</name>
    <dbReference type="NCBI Taxonomy" id="578462"/>
    <lineage>
        <taxon>Eukaryota</taxon>
        <taxon>Fungi</taxon>
        <taxon>Fungi incertae sedis</taxon>
        <taxon>Blastocladiomycota</taxon>
        <taxon>Blastocladiomycetes</taxon>
        <taxon>Blastocladiales</taxon>
        <taxon>Blastocladiaceae</taxon>
        <taxon>Allomyces</taxon>
    </lineage>
</organism>
<feature type="signal peptide" evidence="1">
    <location>
        <begin position="1"/>
        <end position="36"/>
    </location>
</feature>
<reference evidence="2 3" key="1">
    <citation type="submission" date="2009-11" db="EMBL/GenBank/DDBJ databases">
        <title>Annotation of Allomyces macrogynus ATCC 38327.</title>
        <authorList>
            <consortium name="The Broad Institute Genome Sequencing Platform"/>
            <person name="Russ C."/>
            <person name="Cuomo C."/>
            <person name="Burger G."/>
            <person name="Gray M.W."/>
            <person name="Holland P.W.H."/>
            <person name="King N."/>
            <person name="Lang F.B.F."/>
            <person name="Roger A.J."/>
            <person name="Ruiz-Trillo I."/>
            <person name="Young S.K."/>
            <person name="Zeng Q."/>
            <person name="Gargeya S."/>
            <person name="Fitzgerald M."/>
            <person name="Haas B."/>
            <person name="Abouelleil A."/>
            <person name="Alvarado L."/>
            <person name="Arachchi H.M."/>
            <person name="Berlin A."/>
            <person name="Chapman S.B."/>
            <person name="Gearin G."/>
            <person name="Goldberg J."/>
            <person name="Griggs A."/>
            <person name="Gujja S."/>
            <person name="Hansen M."/>
            <person name="Heiman D."/>
            <person name="Howarth C."/>
            <person name="Larimer J."/>
            <person name="Lui A."/>
            <person name="MacDonald P.J.P."/>
            <person name="McCowen C."/>
            <person name="Montmayeur A."/>
            <person name="Murphy C."/>
            <person name="Neiman D."/>
            <person name="Pearson M."/>
            <person name="Priest M."/>
            <person name="Roberts A."/>
            <person name="Saif S."/>
            <person name="Shea T."/>
            <person name="Sisk P."/>
            <person name="Stolte C."/>
            <person name="Sykes S."/>
            <person name="Wortman J."/>
            <person name="Nusbaum C."/>
            <person name="Birren B."/>
        </authorList>
    </citation>
    <scope>NUCLEOTIDE SEQUENCE [LARGE SCALE GENOMIC DNA]</scope>
    <source>
        <strain evidence="2 3">ATCC 38327</strain>
    </source>
</reference>